<evidence type="ECO:0000313" key="6">
    <source>
        <dbReference type="Proteomes" id="UP001519924"/>
    </source>
</evidence>
<dbReference type="Pfam" id="PF00005">
    <property type="entry name" value="ABC_tran"/>
    <property type="match status" value="1"/>
</dbReference>
<evidence type="ECO:0000259" key="4">
    <source>
        <dbReference type="PROSITE" id="PS50893"/>
    </source>
</evidence>
<organism evidence="5 6">
    <name type="scientific">Caldovatus aquaticus</name>
    <dbReference type="NCBI Taxonomy" id="2865671"/>
    <lineage>
        <taxon>Bacteria</taxon>
        <taxon>Pseudomonadati</taxon>
        <taxon>Pseudomonadota</taxon>
        <taxon>Alphaproteobacteria</taxon>
        <taxon>Acetobacterales</taxon>
        <taxon>Roseomonadaceae</taxon>
        <taxon>Caldovatus</taxon>
    </lineage>
</organism>
<dbReference type="InterPro" id="IPR027417">
    <property type="entry name" value="P-loop_NTPase"/>
</dbReference>
<gene>
    <name evidence="5" type="ORF">K1J50_00495</name>
</gene>
<evidence type="ECO:0000313" key="5">
    <source>
        <dbReference type="EMBL" id="MBW8267962.1"/>
    </source>
</evidence>
<keyword evidence="2" id="KW-0547">Nucleotide-binding</keyword>
<dbReference type="Gene3D" id="3.40.50.300">
    <property type="entry name" value="P-loop containing nucleotide triphosphate hydrolases"/>
    <property type="match status" value="1"/>
</dbReference>
<dbReference type="InterPro" id="IPR051120">
    <property type="entry name" value="ABC_AA/LPS_Transport"/>
</dbReference>
<proteinExistence type="predicted"/>
<sequence>MSAAAAPALAVEGLAKRFGGLTVTRDVSLAVMPGERRLIIGPNGAGKTTLFNLITGEIAADAGSVRLFGQELLGLPTRRRAHLGLARTYQILTLFPRETLLHNVVLALLGLAPFRWDPWSALACRRALREEALEALARVGLAGAAERTVAETSYGERRRLELAMALAQRPRVLLLDEPLAGLSQPERHAIRELLEAIPRDVTIVMIEHDMDVALAFAERITVLHFGEVIVEGTRAEVVADPRTREVYLGE</sequence>
<dbReference type="SMART" id="SM00382">
    <property type="entry name" value="AAA"/>
    <property type="match status" value="1"/>
</dbReference>
<keyword evidence="1" id="KW-0813">Transport</keyword>
<name>A0ABS7EX80_9PROT</name>
<feature type="domain" description="ABC transporter" evidence="4">
    <location>
        <begin position="9"/>
        <end position="250"/>
    </location>
</feature>
<dbReference type="PANTHER" id="PTHR45772:SF9">
    <property type="entry name" value="CONSERVED COMPONENT OF ABC TRANSPORTER FOR NATURAL AMINO ACIDS"/>
    <property type="match status" value="1"/>
</dbReference>
<evidence type="ECO:0000256" key="1">
    <source>
        <dbReference type="ARBA" id="ARBA00022448"/>
    </source>
</evidence>
<dbReference type="CDD" id="cd03219">
    <property type="entry name" value="ABC_Mj1267_LivG_branched"/>
    <property type="match status" value="1"/>
</dbReference>
<keyword evidence="6" id="KW-1185">Reference proteome</keyword>
<dbReference type="EMBL" id="JAHZUY010000001">
    <property type="protein sequence ID" value="MBW8267962.1"/>
    <property type="molecule type" value="Genomic_DNA"/>
</dbReference>
<dbReference type="SUPFAM" id="SSF52540">
    <property type="entry name" value="P-loop containing nucleoside triphosphate hydrolases"/>
    <property type="match status" value="1"/>
</dbReference>
<dbReference type="PROSITE" id="PS50893">
    <property type="entry name" value="ABC_TRANSPORTER_2"/>
    <property type="match status" value="1"/>
</dbReference>
<keyword evidence="3 5" id="KW-0067">ATP-binding</keyword>
<dbReference type="InterPro" id="IPR003439">
    <property type="entry name" value="ABC_transporter-like_ATP-bd"/>
</dbReference>
<dbReference type="InterPro" id="IPR003593">
    <property type="entry name" value="AAA+_ATPase"/>
</dbReference>
<dbReference type="PANTHER" id="PTHR45772">
    <property type="entry name" value="CONSERVED COMPONENT OF ABC TRANSPORTER FOR NATURAL AMINO ACIDS-RELATED"/>
    <property type="match status" value="1"/>
</dbReference>
<accession>A0ABS7EX80</accession>
<comment type="caution">
    <text evidence="5">The sequence shown here is derived from an EMBL/GenBank/DDBJ whole genome shotgun (WGS) entry which is preliminary data.</text>
</comment>
<evidence type="ECO:0000256" key="2">
    <source>
        <dbReference type="ARBA" id="ARBA00022741"/>
    </source>
</evidence>
<dbReference type="Proteomes" id="UP001519924">
    <property type="component" value="Unassembled WGS sequence"/>
</dbReference>
<dbReference type="GO" id="GO:0005524">
    <property type="term" value="F:ATP binding"/>
    <property type="evidence" value="ECO:0007669"/>
    <property type="project" value="UniProtKB-KW"/>
</dbReference>
<dbReference type="RefSeq" id="WP_220115471.1">
    <property type="nucleotide sequence ID" value="NZ_JAHZUY010000001.1"/>
</dbReference>
<evidence type="ECO:0000256" key="3">
    <source>
        <dbReference type="ARBA" id="ARBA00022840"/>
    </source>
</evidence>
<protein>
    <submittedName>
        <fullName evidence="5">ABC transporter ATP-binding protein</fullName>
    </submittedName>
</protein>
<reference evidence="5 6" key="1">
    <citation type="submission" date="2021-08" db="EMBL/GenBank/DDBJ databases">
        <title>Caldovatus sediminis gen. nov., sp. nov., a moderately thermophilic bacterium isolated from a hot spring.</title>
        <authorList>
            <person name="Hu C.-J."/>
            <person name="Li W.-J."/>
            <person name="Xian W.-D."/>
        </authorList>
    </citation>
    <scope>NUCLEOTIDE SEQUENCE [LARGE SCALE GENOMIC DNA]</scope>
    <source>
        <strain evidence="5 6">SYSU G05006</strain>
    </source>
</reference>